<geneLocation type="plasmid" evidence="1 2">
    <name>pSmeSM11c</name>
</geneLocation>
<evidence type="ECO:0000313" key="1">
    <source>
        <dbReference type="EMBL" id="AEH81853.1"/>
    </source>
</evidence>
<dbReference type="Proteomes" id="UP000009045">
    <property type="component" value="Plasmid pSmeSM11c"/>
</dbReference>
<dbReference type="EMBL" id="CP001831">
    <property type="protein sequence ID" value="AEH81853.1"/>
    <property type="molecule type" value="Genomic_DNA"/>
</dbReference>
<dbReference type="HOGENOM" id="CLU_3048044_0_0_5"/>
<keyword evidence="1" id="KW-0614">Plasmid</keyword>
<name>F7XE78_SINMM</name>
<protein>
    <submittedName>
        <fullName evidence="1">Uncharacterized protein</fullName>
    </submittedName>
</protein>
<proteinExistence type="predicted"/>
<gene>
    <name evidence="1" type="ordered locus">SM11_pC0780</name>
</gene>
<accession>F7XE78</accession>
<dbReference type="KEGG" id="smx:SM11_pC0780"/>
<dbReference type="AlphaFoldDB" id="F7XE78"/>
<sequence>MLRQPLLYRTAAADLGSKLLLRHADPAILARAAASITGAELRRRHVFMASLGLL</sequence>
<evidence type="ECO:0000313" key="2">
    <source>
        <dbReference type="Proteomes" id="UP000009045"/>
    </source>
</evidence>
<organism evidence="1 2">
    <name type="scientific">Sinorhizobium meliloti (strain SM11)</name>
    <dbReference type="NCBI Taxonomy" id="707241"/>
    <lineage>
        <taxon>Bacteria</taxon>
        <taxon>Pseudomonadati</taxon>
        <taxon>Pseudomonadota</taxon>
        <taxon>Alphaproteobacteria</taxon>
        <taxon>Hyphomicrobiales</taxon>
        <taxon>Rhizobiaceae</taxon>
        <taxon>Sinorhizobium/Ensifer group</taxon>
        <taxon>Sinorhizobium</taxon>
    </lineage>
</organism>
<reference evidence="1 2" key="1">
    <citation type="journal article" date="2011" name="J. Biotechnol.">
        <title>The complete genome sequence of the dominant Sinorhizobium meliloti field isolate SM11 extends the S. meliloti pan-genome.</title>
        <authorList>
            <person name="Schneiker-Bekel S."/>
            <person name="Wibberg D."/>
            <person name="Bekel T."/>
            <person name="Blom J."/>
            <person name="Linke B."/>
            <person name="Neuweger H."/>
            <person name="Stiens M."/>
            <person name="Vorholter F.J."/>
            <person name="Weidner S."/>
            <person name="Goesmann A."/>
            <person name="Puhler A."/>
            <person name="Schluter A."/>
        </authorList>
    </citation>
    <scope>NUCLEOTIDE SEQUENCE [LARGE SCALE GENOMIC DNA]</scope>
    <source>
        <strain evidence="1 2">SM11</strain>
        <plasmid evidence="2">pSmeSM11c</plasmid>
    </source>
</reference>